<name>A0A4R3YGB7_9FIRM</name>
<dbReference type="RefSeq" id="WP_066443561.1">
    <property type="nucleotide sequence ID" value="NZ_JANKBF010000029.1"/>
</dbReference>
<gene>
    <name evidence="2" type="ORF">EDD60_1345</name>
</gene>
<evidence type="ECO:0000313" key="3">
    <source>
        <dbReference type="Proteomes" id="UP000295515"/>
    </source>
</evidence>
<dbReference type="GO" id="GO:0003677">
    <property type="term" value="F:DNA binding"/>
    <property type="evidence" value="ECO:0007669"/>
    <property type="project" value="InterPro"/>
</dbReference>
<dbReference type="AlphaFoldDB" id="A0A4R3YGB7"/>
<reference evidence="2 3" key="1">
    <citation type="submission" date="2019-03" db="EMBL/GenBank/DDBJ databases">
        <title>Genomic Encyclopedia of Type Strains, Phase IV (KMG-IV): sequencing the most valuable type-strain genomes for metagenomic binning, comparative biology and taxonomic classification.</title>
        <authorList>
            <person name="Goeker M."/>
        </authorList>
    </citation>
    <scope>NUCLEOTIDE SEQUENCE [LARGE SCALE GENOMIC DNA]</scope>
    <source>
        <strain evidence="2 3">DSM 29487</strain>
    </source>
</reference>
<evidence type="ECO:0000313" key="2">
    <source>
        <dbReference type="EMBL" id="TCV91190.1"/>
    </source>
</evidence>
<keyword evidence="3" id="KW-1185">Reference proteome</keyword>
<accession>A0A4R3YGB7</accession>
<feature type="domain" description="HTH cro/C1-type" evidence="1">
    <location>
        <begin position="12"/>
        <end position="44"/>
    </location>
</feature>
<dbReference type="Proteomes" id="UP000295515">
    <property type="component" value="Unassembled WGS sequence"/>
</dbReference>
<dbReference type="EMBL" id="SMCQ01000034">
    <property type="protein sequence ID" value="TCV91190.1"/>
    <property type="molecule type" value="Genomic_DNA"/>
</dbReference>
<dbReference type="GeneID" id="98916755"/>
<dbReference type="InterPro" id="IPR001387">
    <property type="entry name" value="Cro/C1-type_HTH"/>
</dbReference>
<sequence>MDYHVKRMSLFIKFKRMEIGISQRDFAKSIFVSRSLIDNIENGKLTSLNHHIDNIFECFGLDKSQYIDDDYDFIKRFYTVIHRVIYYDLDKNPQDIIDEFYFKGIENTYLYIYYQLLKTCLYSREYLNDEFLFKYIPLFENIIDQFDLLIQQFFQITKYIYYKEKGMFNKCVLNDKNVNFDMMNNDMKSYYYHAYALRYMYEGDFYKQFKYFNLANEYCLKMNNQKRLIALKIIECDIYEKLGDMNKVIDILYSNIKKIDEINFTSMKYVFISNLGIEYFKIKNYAYAIQCLKVSFLKNNDNLDLFYLILSHMLLDNKNVVKRLLNYQYQVECFNEIYYELIEWCSKAYQRPYTKKCQYILERIYKRYFASSSYDAKKLILNLLIDNYEHHEDYQRVNNYQKELIKLLESRINCEK</sequence>
<dbReference type="Gene3D" id="1.10.260.40">
    <property type="entry name" value="lambda repressor-like DNA-binding domains"/>
    <property type="match status" value="1"/>
</dbReference>
<proteinExistence type="predicted"/>
<dbReference type="SUPFAM" id="SSF47413">
    <property type="entry name" value="lambda repressor-like DNA-binding domains"/>
    <property type="match status" value="1"/>
</dbReference>
<dbReference type="PROSITE" id="PS50943">
    <property type="entry name" value="HTH_CROC1"/>
    <property type="match status" value="1"/>
</dbReference>
<evidence type="ECO:0000259" key="1">
    <source>
        <dbReference type="PROSITE" id="PS50943"/>
    </source>
</evidence>
<protein>
    <recommendedName>
        <fullName evidence="1">HTH cro/C1-type domain-containing protein</fullName>
    </recommendedName>
</protein>
<organism evidence="2 3">
    <name type="scientific">Longibaculum muris</name>
    <dbReference type="NCBI Taxonomy" id="1796628"/>
    <lineage>
        <taxon>Bacteria</taxon>
        <taxon>Bacillati</taxon>
        <taxon>Bacillota</taxon>
        <taxon>Erysipelotrichia</taxon>
        <taxon>Erysipelotrichales</taxon>
        <taxon>Coprobacillaceae</taxon>
        <taxon>Longibaculum</taxon>
    </lineage>
</organism>
<dbReference type="InterPro" id="IPR010982">
    <property type="entry name" value="Lambda_DNA-bd_dom_sf"/>
</dbReference>
<comment type="caution">
    <text evidence="2">The sequence shown here is derived from an EMBL/GenBank/DDBJ whole genome shotgun (WGS) entry which is preliminary data.</text>
</comment>
<dbReference type="CDD" id="cd00093">
    <property type="entry name" value="HTH_XRE"/>
    <property type="match status" value="1"/>
</dbReference>